<sequence>MLPLIVAEAHEDTLVVTTNGDKATATTIARTDFWTHIAEQVSALGVATRVEMHEPDGRVLADILDPPPPESDTSDEDDTDRADDGAEESGLVELTGEDFTSGEEVLVALVIRHASADAGGRTRVLIDRGELDVDELPEPVEVVLAGRISRTVTIRPLT</sequence>
<evidence type="ECO:0000313" key="3">
    <source>
        <dbReference type="EMBL" id="TGD36534.1"/>
    </source>
</evidence>
<dbReference type="EMBL" id="RHFF01000030">
    <property type="protein sequence ID" value="TGD36534.1"/>
    <property type="molecule type" value="Genomic_DNA"/>
</dbReference>
<protein>
    <submittedName>
        <fullName evidence="2">Uncharacterized protein</fullName>
    </submittedName>
</protein>
<accession>A0A2A3WZA0</accession>
<evidence type="ECO:0000256" key="1">
    <source>
        <dbReference type="SAM" id="MobiDB-lite"/>
    </source>
</evidence>
<evidence type="ECO:0000313" key="2">
    <source>
        <dbReference type="EMBL" id="PCC16842.1"/>
    </source>
</evidence>
<feature type="region of interest" description="Disordered" evidence="1">
    <location>
        <begin position="57"/>
        <end position="94"/>
    </location>
</feature>
<dbReference type="EMBL" id="NRGX01000001">
    <property type="protein sequence ID" value="PCC16842.1"/>
    <property type="molecule type" value="Genomic_DNA"/>
</dbReference>
<dbReference type="AlphaFoldDB" id="A0A2A3WZA0"/>
<gene>
    <name evidence="2" type="ORF">CIK79_00105</name>
    <name evidence="3" type="ORF">EB834_19370</name>
</gene>
<comment type="caution">
    <text evidence="2">The sequence shown here is derived from an EMBL/GenBank/DDBJ whole genome shotgun (WGS) entry which is preliminary data.</text>
</comment>
<reference evidence="2 4" key="1">
    <citation type="journal article" date="2017" name="Elife">
        <title>Extensive horizontal gene transfer in cheese-associated bacteria.</title>
        <authorList>
            <person name="Bonham K.S."/>
            <person name="Wolfe B.E."/>
            <person name="Dutton R.J."/>
        </authorList>
    </citation>
    <scope>NUCLEOTIDE SEQUENCE [LARGE SCALE GENOMIC DNA]</scope>
    <source>
        <strain evidence="2 4">JB5</strain>
    </source>
</reference>
<feature type="compositionally biased region" description="Acidic residues" evidence="1">
    <location>
        <begin position="72"/>
        <end position="87"/>
    </location>
</feature>
<organism evidence="2 4">
    <name type="scientific">Brevibacterium aurantiacum</name>
    <dbReference type="NCBI Taxonomy" id="273384"/>
    <lineage>
        <taxon>Bacteria</taxon>
        <taxon>Bacillati</taxon>
        <taxon>Actinomycetota</taxon>
        <taxon>Actinomycetes</taxon>
        <taxon>Micrococcales</taxon>
        <taxon>Brevibacteriaceae</taxon>
        <taxon>Brevibacterium</taxon>
    </lineage>
</organism>
<proteinExistence type="predicted"/>
<evidence type="ECO:0000313" key="4">
    <source>
        <dbReference type="Proteomes" id="UP000218377"/>
    </source>
</evidence>
<evidence type="ECO:0000313" key="5">
    <source>
        <dbReference type="Proteomes" id="UP000297736"/>
    </source>
</evidence>
<reference evidence="3 5" key="2">
    <citation type="submission" date="2018-10" db="EMBL/GenBank/DDBJ databases">
        <title>Brevibacterium genomes from Austrain hard cheese rinds.</title>
        <authorList>
            <person name="Anast J.M."/>
            <person name="Dzieciol M."/>
            <person name="Schultz D.L."/>
            <person name="Mann E."/>
            <person name="Wagner M."/>
            <person name="Schmitz-Esser S."/>
        </authorList>
    </citation>
    <scope>NUCLEOTIDE SEQUENCE [LARGE SCALE GENOMIC DNA]</scope>
    <source>
        <strain evidence="3 5">L261</strain>
    </source>
</reference>
<dbReference type="Proteomes" id="UP000297736">
    <property type="component" value="Unassembled WGS sequence"/>
</dbReference>
<dbReference type="Proteomes" id="UP000218377">
    <property type="component" value="Unassembled WGS sequence"/>
</dbReference>
<name>A0A2A3WZA0_BREAU</name>